<evidence type="ECO:0000256" key="4">
    <source>
        <dbReference type="ARBA" id="ARBA00022989"/>
    </source>
</evidence>
<organism evidence="8 9">
    <name type="scientific">Tenacibaculum tangerinum</name>
    <dbReference type="NCBI Taxonomy" id="3038772"/>
    <lineage>
        <taxon>Bacteria</taxon>
        <taxon>Pseudomonadati</taxon>
        <taxon>Bacteroidota</taxon>
        <taxon>Flavobacteriia</taxon>
        <taxon>Flavobacteriales</taxon>
        <taxon>Flavobacteriaceae</taxon>
        <taxon>Tenacibaculum</taxon>
    </lineage>
</organism>
<feature type="domain" description="EamA" evidence="7">
    <location>
        <begin position="153"/>
        <end position="290"/>
    </location>
</feature>
<feature type="transmembrane region" description="Helical" evidence="6">
    <location>
        <begin position="222"/>
        <end position="240"/>
    </location>
</feature>
<accession>A0ABY8L4Z4</accession>
<keyword evidence="9" id="KW-1185">Reference proteome</keyword>
<comment type="similarity">
    <text evidence="2">Belongs to the EamA transporter family.</text>
</comment>
<protein>
    <submittedName>
        <fullName evidence="8">EamA family transporter</fullName>
    </submittedName>
</protein>
<evidence type="ECO:0000256" key="1">
    <source>
        <dbReference type="ARBA" id="ARBA00004141"/>
    </source>
</evidence>
<dbReference type="PANTHER" id="PTHR32322">
    <property type="entry name" value="INNER MEMBRANE TRANSPORTER"/>
    <property type="match status" value="1"/>
</dbReference>
<dbReference type="EMBL" id="CP122539">
    <property type="protein sequence ID" value="WGH76496.1"/>
    <property type="molecule type" value="Genomic_DNA"/>
</dbReference>
<dbReference type="SUPFAM" id="SSF103481">
    <property type="entry name" value="Multidrug resistance efflux transporter EmrE"/>
    <property type="match status" value="2"/>
</dbReference>
<gene>
    <name evidence="8" type="ORF">P8625_04875</name>
</gene>
<reference evidence="8 9" key="1">
    <citation type="submission" date="2023-04" db="EMBL/GenBank/DDBJ databases">
        <title>Tenacibaculum tangerinum sp. nov., isolated from sea tidal flat of South Korea.</title>
        <authorList>
            <person name="Lee S.H."/>
            <person name="Kim J.-J."/>
        </authorList>
    </citation>
    <scope>NUCLEOTIDE SEQUENCE [LARGE SCALE GENOMIC DNA]</scope>
    <source>
        <strain evidence="8 9">GRR-S3-23</strain>
    </source>
</reference>
<dbReference type="InterPro" id="IPR050638">
    <property type="entry name" value="AA-Vitamin_Transporters"/>
</dbReference>
<sequence>MKESKPLIIAAFIAIYIIWGSTYLLNKIVVTEVPPLLLAATRFSLSGILIMLIAIFLKVPIKATKKQLVNAAIAAFLFLIYGNGVFVWALKYVDSGFAALLAATQPLFVLLLLRLVDGKKMQAQSIIGVVLGITGMYLLVSQNEITTSKDTLRGVLMIFSCILSWSYGSIFVAKARLPKNFFVSTSYQMLIAGIFLFIASLLLNEPWSSPIDWSLKAQGSMVLLIVFGSIVAFTSFNYLLKVVSAEKVSTSAYVNPVVALFLGWWFLDETLTTQSIIASIVLLSGVYFITSRKRISKLKVNSKPQKV</sequence>
<evidence type="ECO:0000313" key="8">
    <source>
        <dbReference type="EMBL" id="WGH76496.1"/>
    </source>
</evidence>
<feature type="transmembrane region" description="Helical" evidence="6">
    <location>
        <begin position="152"/>
        <end position="173"/>
    </location>
</feature>
<keyword evidence="4 6" id="KW-1133">Transmembrane helix</keyword>
<dbReference type="Proteomes" id="UP001232001">
    <property type="component" value="Chromosome"/>
</dbReference>
<feature type="transmembrane region" description="Helical" evidence="6">
    <location>
        <begin position="7"/>
        <end position="25"/>
    </location>
</feature>
<evidence type="ECO:0000256" key="6">
    <source>
        <dbReference type="SAM" id="Phobius"/>
    </source>
</evidence>
<feature type="transmembrane region" description="Helical" evidence="6">
    <location>
        <begin position="96"/>
        <end position="116"/>
    </location>
</feature>
<feature type="transmembrane region" description="Helical" evidence="6">
    <location>
        <begin position="69"/>
        <end position="90"/>
    </location>
</feature>
<comment type="subcellular location">
    <subcellularLocation>
        <location evidence="1">Membrane</location>
        <topology evidence="1">Multi-pass membrane protein</topology>
    </subcellularLocation>
</comment>
<evidence type="ECO:0000313" key="9">
    <source>
        <dbReference type="Proteomes" id="UP001232001"/>
    </source>
</evidence>
<dbReference type="Pfam" id="PF00892">
    <property type="entry name" value="EamA"/>
    <property type="match status" value="2"/>
</dbReference>
<feature type="transmembrane region" description="Helical" evidence="6">
    <location>
        <begin position="180"/>
        <end position="202"/>
    </location>
</feature>
<evidence type="ECO:0000256" key="3">
    <source>
        <dbReference type="ARBA" id="ARBA00022692"/>
    </source>
</evidence>
<dbReference type="RefSeq" id="WP_279652362.1">
    <property type="nucleotide sequence ID" value="NZ_CP122539.1"/>
</dbReference>
<dbReference type="PANTHER" id="PTHR32322:SF2">
    <property type="entry name" value="EAMA DOMAIN-CONTAINING PROTEIN"/>
    <property type="match status" value="1"/>
</dbReference>
<evidence type="ECO:0000256" key="2">
    <source>
        <dbReference type="ARBA" id="ARBA00007362"/>
    </source>
</evidence>
<feature type="transmembrane region" description="Helical" evidence="6">
    <location>
        <begin position="273"/>
        <end position="290"/>
    </location>
</feature>
<proteinExistence type="inferred from homology"/>
<feature type="transmembrane region" description="Helical" evidence="6">
    <location>
        <begin position="123"/>
        <end position="140"/>
    </location>
</feature>
<evidence type="ECO:0000259" key="7">
    <source>
        <dbReference type="Pfam" id="PF00892"/>
    </source>
</evidence>
<evidence type="ECO:0000256" key="5">
    <source>
        <dbReference type="ARBA" id="ARBA00023136"/>
    </source>
</evidence>
<dbReference type="InterPro" id="IPR000620">
    <property type="entry name" value="EamA_dom"/>
</dbReference>
<keyword evidence="5 6" id="KW-0472">Membrane</keyword>
<feature type="transmembrane region" description="Helical" evidence="6">
    <location>
        <begin position="37"/>
        <end position="57"/>
    </location>
</feature>
<keyword evidence="3 6" id="KW-0812">Transmembrane</keyword>
<name>A0ABY8L4Z4_9FLAO</name>
<feature type="transmembrane region" description="Helical" evidence="6">
    <location>
        <begin position="252"/>
        <end position="267"/>
    </location>
</feature>
<dbReference type="InterPro" id="IPR037185">
    <property type="entry name" value="EmrE-like"/>
</dbReference>
<feature type="domain" description="EamA" evidence="7">
    <location>
        <begin position="9"/>
        <end position="140"/>
    </location>
</feature>